<dbReference type="CDD" id="cd02440">
    <property type="entry name" value="AdoMet_MTases"/>
    <property type="match status" value="1"/>
</dbReference>
<dbReference type="PANTHER" id="PTHR43861:SF6">
    <property type="entry name" value="METHYLTRANSFERASE TYPE 11"/>
    <property type="match status" value="1"/>
</dbReference>
<sequence>MTAVPAELTAGPVWDAALRGNRQGTILDRDPDNLTYVHSLETLKSEEGRRYQRDKYLPKIELLAARFGDSFRDVRLLDVGVGYGFFLSMLEKDFGLSRLHGMDPFPKSIEIASSMTSAQIVSGDITDETWPFEPGMFDIITCFDVVEHLEEPESFFRNCKRVLKPGGTVVVTTPLLALPYRMRRVPLIGIPDTNPTHISIRKPSYWRALAKRNGFTIAAQWKGEHLAHVRLLPRLMRNICRVLRIDHRKVPLLNSFEQSYCMMLELGGVDA</sequence>
<dbReference type="SUPFAM" id="SSF53335">
    <property type="entry name" value="S-adenosyl-L-methionine-dependent methyltransferases"/>
    <property type="match status" value="1"/>
</dbReference>
<dbReference type="AlphaFoldDB" id="A0A7V2F4E5"/>
<comment type="caution">
    <text evidence="1">The sequence shown here is derived from an EMBL/GenBank/DDBJ whole genome shotgun (WGS) entry which is preliminary data.</text>
</comment>
<dbReference type="PANTHER" id="PTHR43861">
    <property type="entry name" value="TRANS-ACONITATE 2-METHYLTRANSFERASE-RELATED"/>
    <property type="match status" value="1"/>
</dbReference>
<keyword evidence="1" id="KW-0808">Transferase</keyword>
<proteinExistence type="predicted"/>
<dbReference type="EMBL" id="DSEC01000347">
    <property type="protein sequence ID" value="HER43786.1"/>
    <property type="molecule type" value="Genomic_DNA"/>
</dbReference>
<dbReference type="InterPro" id="IPR029063">
    <property type="entry name" value="SAM-dependent_MTases_sf"/>
</dbReference>
<dbReference type="Proteomes" id="UP000886069">
    <property type="component" value="Unassembled WGS sequence"/>
</dbReference>
<accession>A0A7V2F4E5</accession>
<dbReference type="GO" id="GO:0008168">
    <property type="term" value="F:methyltransferase activity"/>
    <property type="evidence" value="ECO:0007669"/>
    <property type="project" value="UniProtKB-KW"/>
</dbReference>
<organism evidence="1">
    <name type="scientific">Eiseniibacteriota bacterium</name>
    <dbReference type="NCBI Taxonomy" id="2212470"/>
    <lineage>
        <taxon>Bacteria</taxon>
        <taxon>Candidatus Eiseniibacteriota</taxon>
    </lineage>
</organism>
<protein>
    <submittedName>
        <fullName evidence="1">Class I SAM-dependent methyltransferase</fullName>
    </submittedName>
</protein>
<dbReference type="Pfam" id="PF13489">
    <property type="entry name" value="Methyltransf_23"/>
    <property type="match status" value="1"/>
</dbReference>
<evidence type="ECO:0000313" key="1">
    <source>
        <dbReference type="EMBL" id="HER43786.1"/>
    </source>
</evidence>
<dbReference type="GO" id="GO:0032259">
    <property type="term" value="P:methylation"/>
    <property type="evidence" value="ECO:0007669"/>
    <property type="project" value="UniProtKB-KW"/>
</dbReference>
<reference evidence="1" key="1">
    <citation type="journal article" date="2020" name="mSystems">
        <title>Genome- and Community-Level Interaction Insights into Carbon Utilization and Element Cycling Functions of Hydrothermarchaeota in Hydrothermal Sediment.</title>
        <authorList>
            <person name="Zhou Z."/>
            <person name="Liu Y."/>
            <person name="Xu W."/>
            <person name="Pan J."/>
            <person name="Luo Z.H."/>
            <person name="Li M."/>
        </authorList>
    </citation>
    <scope>NUCLEOTIDE SEQUENCE [LARGE SCALE GENOMIC DNA]</scope>
    <source>
        <strain evidence="1">SpSt-1233</strain>
    </source>
</reference>
<name>A0A7V2F4E5_UNCEI</name>
<keyword evidence="1" id="KW-0489">Methyltransferase</keyword>
<gene>
    <name evidence="1" type="ORF">ENO08_04940</name>
</gene>
<dbReference type="Gene3D" id="3.40.50.150">
    <property type="entry name" value="Vaccinia Virus protein VP39"/>
    <property type="match status" value="1"/>
</dbReference>